<evidence type="ECO:0000313" key="1">
    <source>
        <dbReference type="EMBL" id="KAF1840208.1"/>
    </source>
</evidence>
<dbReference type="RefSeq" id="XP_040782771.1">
    <property type="nucleotide sequence ID" value="XM_040937419.1"/>
</dbReference>
<dbReference type="Gene3D" id="1.20.1280.50">
    <property type="match status" value="1"/>
</dbReference>
<dbReference type="EMBL" id="ML976620">
    <property type="protein sequence ID" value="KAF1840208.1"/>
    <property type="molecule type" value="Genomic_DNA"/>
</dbReference>
<dbReference type="CDD" id="cd09917">
    <property type="entry name" value="F-box_SF"/>
    <property type="match status" value="1"/>
</dbReference>
<evidence type="ECO:0008006" key="3">
    <source>
        <dbReference type="Google" id="ProtNLM"/>
    </source>
</evidence>
<sequence>MSNSNYHYKHQKVDSGVAGSFAKLTLSGDLGEIARYQPTLGKDSRLTALPNELLLKIAGYLRVDFPWMEKEERFDGRERTIFVTDAADLVTLSRTCKKLRPVAQEALLHTIVLGGFDSAGSIESLVRLLLRRPELGKAIRRLRMGLPPHEKLYFKSEKAAEDQIWSSKPLGPPPPHLLAKAKHVIDETPFTIAVKNHWRVELKVSFARPLCGVLLAMAPNLEHLSVSHSLGGESPDRALRQMFGIREDEVEADFSALPALTGLRYVNDATPANRRPLSSLIMEPHV</sequence>
<name>A0A9P4G707_9PLEO</name>
<organism evidence="1 2">
    <name type="scientific">Cucurbitaria berberidis CBS 394.84</name>
    <dbReference type="NCBI Taxonomy" id="1168544"/>
    <lineage>
        <taxon>Eukaryota</taxon>
        <taxon>Fungi</taxon>
        <taxon>Dikarya</taxon>
        <taxon>Ascomycota</taxon>
        <taxon>Pezizomycotina</taxon>
        <taxon>Dothideomycetes</taxon>
        <taxon>Pleosporomycetidae</taxon>
        <taxon>Pleosporales</taxon>
        <taxon>Pleosporineae</taxon>
        <taxon>Cucurbitariaceae</taxon>
        <taxon>Cucurbitaria</taxon>
    </lineage>
</organism>
<dbReference type="GeneID" id="63854669"/>
<evidence type="ECO:0000313" key="2">
    <source>
        <dbReference type="Proteomes" id="UP000800039"/>
    </source>
</evidence>
<proteinExistence type="predicted"/>
<gene>
    <name evidence="1" type="ORF">K460DRAFT_410809</name>
</gene>
<protein>
    <recommendedName>
        <fullName evidence="3">F-box domain-containing protein</fullName>
    </recommendedName>
</protein>
<reference evidence="1" key="1">
    <citation type="submission" date="2020-01" db="EMBL/GenBank/DDBJ databases">
        <authorList>
            <consortium name="DOE Joint Genome Institute"/>
            <person name="Haridas S."/>
            <person name="Albert R."/>
            <person name="Binder M."/>
            <person name="Bloem J."/>
            <person name="Labutti K."/>
            <person name="Salamov A."/>
            <person name="Andreopoulos B."/>
            <person name="Baker S.E."/>
            <person name="Barry K."/>
            <person name="Bills G."/>
            <person name="Bluhm B.H."/>
            <person name="Cannon C."/>
            <person name="Castanera R."/>
            <person name="Culley D.E."/>
            <person name="Daum C."/>
            <person name="Ezra D."/>
            <person name="Gonzalez J.B."/>
            <person name="Henrissat B."/>
            <person name="Kuo A."/>
            <person name="Liang C."/>
            <person name="Lipzen A."/>
            <person name="Lutzoni F."/>
            <person name="Magnuson J."/>
            <person name="Mondo S."/>
            <person name="Nolan M."/>
            <person name="Ohm R."/>
            <person name="Pangilinan J."/>
            <person name="Park H.-J."/>
            <person name="Ramirez L."/>
            <person name="Alfaro M."/>
            <person name="Sun H."/>
            <person name="Tritt A."/>
            <person name="Yoshinaga Y."/>
            <person name="Zwiers L.-H."/>
            <person name="Turgeon B.G."/>
            <person name="Goodwin S.B."/>
            <person name="Spatafora J.W."/>
            <person name="Crous P.W."/>
            <person name="Grigoriev I.V."/>
        </authorList>
    </citation>
    <scope>NUCLEOTIDE SEQUENCE</scope>
    <source>
        <strain evidence="1">CBS 394.84</strain>
    </source>
</reference>
<dbReference type="AlphaFoldDB" id="A0A9P4G707"/>
<keyword evidence="2" id="KW-1185">Reference proteome</keyword>
<dbReference type="Proteomes" id="UP000800039">
    <property type="component" value="Unassembled WGS sequence"/>
</dbReference>
<dbReference type="OrthoDB" id="3706841at2759"/>
<comment type="caution">
    <text evidence="1">The sequence shown here is derived from an EMBL/GenBank/DDBJ whole genome shotgun (WGS) entry which is preliminary data.</text>
</comment>
<accession>A0A9P4G707</accession>